<reference evidence="2" key="1">
    <citation type="submission" date="2016-09" db="EMBL/GenBank/DDBJ databases">
        <authorList>
            <person name="Varghese N."/>
            <person name="Submissions S."/>
        </authorList>
    </citation>
    <scope>NUCLEOTIDE SEQUENCE [LARGE SCALE GENOMIC DNA]</scope>
    <source>
        <strain evidence="2">JS23</strain>
    </source>
</reference>
<gene>
    <name evidence="1" type="ORF">SAMN05216551_101419</name>
</gene>
<dbReference type="AlphaFoldDB" id="A0A1H2PJM7"/>
<keyword evidence="2" id="KW-1185">Reference proteome</keyword>
<dbReference type="STRING" id="1770053.SAMN05216551_101419"/>
<evidence type="ECO:0000313" key="1">
    <source>
        <dbReference type="EMBL" id="SDV46544.1"/>
    </source>
</evidence>
<proteinExistence type="predicted"/>
<dbReference type="Proteomes" id="UP000243719">
    <property type="component" value="Unassembled WGS sequence"/>
</dbReference>
<accession>A0A1H2PJM7</accession>
<protein>
    <submittedName>
        <fullName evidence="1">Uncharacterized protein</fullName>
    </submittedName>
</protein>
<name>A0A1H2PJM7_9BURK</name>
<organism evidence="1 2">
    <name type="scientific">Chitinasiproducens palmae</name>
    <dbReference type="NCBI Taxonomy" id="1770053"/>
    <lineage>
        <taxon>Bacteria</taxon>
        <taxon>Pseudomonadati</taxon>
        <taxon>Pseudomonadota</taxon>
        <taxon>Betaproteobacteria</taxon>
        <taxon>Burkholderiales</taxon>
        <taxon>Burkholderiaceae</taxon>
        <taxon>Chitinasiproducens</taxon>
    </lineage>
</organism>
<sequence>MNFSRPARWRHAARARSILSALSGTPFRALFGAFVGAVVAASVGASVGISSALAAGAPLCAEGVVWQPDADHLKPVGDWQKLGIKRLLVQWTVVDNIALIDGTKLSTLGAMPDWERIAREPWAHETVLGLAGRFNEPQARAQAGALAALSLSLPRPTPALRIGGYYFPVEADPTWTDVAAFGRILAGLPRPLWISVYDNSNIGPQALAAWVNKWLPADIGVYFQDGVGLYTRSPDVALQYADALIATRGKARVRIIAEAFRPRFGGGVRSATAAELAEQLRSYAGRSVWLFDGPHYVNADLIRELVALGAGQGCR</sequence>
<dbReference type="EMBL" id="FNLO01000001">
    <property type="protein sequence ID" value="SDV46544.1"/>
    <property type="molecule type" value="Genomic_DNA"/>
</dbReference>
<evidence type="ECO:0000313" key="2">
    <source>
        <dbReference type="Proteomes" id="UP000243719"/>
    </source>
</evidence>